<dbReference type="EMBL" id="WHNX01000012">
    <property type="protein sequence ID" value="MPW25955.1"/>
    <property type="molecule type" value="Genomic_DNA"/>
</dbReference>
<organism evidence="1 2">
    <name type="scientific">Alkalibaculum sporogenes</name>
    <dbReference type="NCBI Taxonomy" id="2655001"/>
    <lineage>
        <taxon>Bacteria</taxon>
        <taxon>Bacillati</taxon>
        <taxon>Bacillota</taxon>
        <taxon>Clostridia</taxon>
        <taxon>Eubacteriales</taxon>
        <taxon>Eubacteriaceae</taxon>
        <taxon>Alkalibaculum</taxon>
    </lineage>
</organism>
<comment type="caution">
    <text evidence="1">The sequence shown here is derived from an EMBL/GenBank/DDBJ whole genome shotgun (WGS) entry which is preliminary data.</text>
</comment>
<evidence type="ECO:0000313" key="2">
    <source>
        <dbReference type="Proteomes" id="UP000440004"/>
    </source>
</evidence>
<evidence type="ECO:0008006" key="3">
    <source>
        <dbReference type="Google" id="ProtNLM"/>
    </source>
</evidence>
<name>A0A6A7K9C5_9FIRM</name>
<keyword evidence="2" id="KW-1185">Reference proteome</keyword>
<dbReference type="Proteomes" id="UP000440004">
    <property type="component" value="Unassembled WGS sequence"/>
</dbReference>
<sequence length="168" mass="18250">MKICLNCGDKLLVLAKKCPTCGTKDKDFPLIDKNDKVRISEIVSGVPCPKGNLKPQWQKNTLEKKSGFWANLNEQAQEINRANAQEKQAQQERISQMDREGIAYCPKCHSTSLTAHKKGFGIGKAVIGASLTAPIGGGIIGAIAGNMNAKKVRVTCLKCGHQFWAGKK</sequence>
<dbReference type="AlphaFoldDB" id="A0A6A7K9C5"/>
<reference evidence="1 2" key="1">
    <citation type="submission" date="2019-10" db="EMBL/GenBank/DDBJ databases">
        <title>Alkalibaculum tamaniensis sp.nov., a new alkaliphilic acetogen, isolated on methoxylated aromatics from a mud volcano.</title>
        <authorList>
            <person name="Khomyakova M.A."/>
            <person name="Merkel A.Y."/>
            <person name="Bonch-Osmolovskaya E.A."/>
            <person name="Slobodkin A.I."/>
        </authorList>
    </citation>
    <scope>NUCLEOTIDE SEQUENCE [LARGE SCALE GENOMIC DNA]</scope>
    <source>
        <strain evidence="1 2">M08DMB</strain>
    </source>
</reference>
<accession>A0A6A7K9C5</accession>
<gene>
    <name evidence="1" type="ORF">GC105_09145</name>
</gene>
<protein>
    <recommendedName>
        <fullName evidence="3">Zinc ribbon domain-containing protein</fullName>
    </recommendedName>
</protein>
<proteinExistence type="predicted"/>
<evidence type="ECO:0000313" key="1">
    <source>
        <dbReference type="EMBL" id="MPW25955.1"/>
    </source>
</evidence>